<gene>
    <name evidence="2" type="primary">HaOG209422</name>
    <name evidence="2" type="ORF">B5X24_HaOG209422</name>
</gene>
<proteinExistence type="predicted"/>
<accession>A0A2W1BIM7</accession>
<reference evidence="2 3" key="1">
    <citation type="journal article" date="2017" name="BMC Biol.">
        <title>Genomic innovations, transcriptional plasticity and gene loss underlying the evolution and divergence of two highly polyphagous and invasive Helicoverpa pest species.</title>
        <authorList>
            <person name="Pearce S.L."/>
            <person name="Clarke D.F."/>
            <person name="East P.D."/>
            <person name="Elfekih S."/>
            <person name="Gordon K.H."/>
            <person name="Jermiin L.S."/>
            <person name="McGaughran A."/>
            <person name="Oakeshott J.G."/>
            <person name="Papanikolaou A."/>
            <person name="Perera O.P."/>
            <person name="Rane R.V."/>
            <person name="Richards S."/>
            <person name="Tay W.T."/>
            <person name="Walsh T.K."/>
            <person name="Anderson A."/>
            <person name="Anderson C.J."/>
            <person name="Asgari S."/>
            <person name="Board P.G."/>
            <person name="Bretschneider A."/>
            <person name="Campbell P.M."/>
            <person name="Chertemps T."/>
            <person name="Christeller J.T."/>
            <person name="Coppin C.W."/>
            <person name="Downes S.J."/>
            <person name="Duan G."/>
            <person name="Farnsworth C.A."/>
            <person name="Good R.T."/>
            <person name="Han L.B."/>
            <person name="Han Y.C."/>
            <person name="Hatje K."/>
            <person name="Horne I."/>
            <person name="Huang Y.P."/>
            <person name="Hughes D.S."/>
            <person name="Jacquin-Joly E."/>
            <person name="James W."/>
            <person name="Jhangiani S."/>
            <person name="Kollmar M."/>
            <person name="Kuwar S.S."/>
            <person name="Li S."/>
            <person name="Liu N.Y."/>
            <person name="Maibeche M.T."/>
            <person name="Miller J.R."/>
            <person name="Montagne N."/>
            <person name="Perry T."/>
            <person name="Qu J."/>
            <person name="Song S.V."/>
            <person name="Sutton G.G."/>
            <person name="Vogel H."/>
            <person name="Walenz B.P."/>
            <person name="Xu W."/>
            <person name="Zhang H.J."/>
            <person name="Zou Z."/>
            <person name="Batterham P."/>
            <person name="Edwards O.R."/>
            <person name="Feyereisen R."/>
            <person name="Gibbs R.A."/>
            <person name="Heckel D.G."/>
            <person name="McGrath A."/>
            <person name="Robin C."/>
            <person name="Scherer S.E."/>
            <person name="Worley K.C."/>
            <person name="Wu Y.D."/>
        </authorList>
    </citation>
    <scope>NUCLEOTIDE SEQUENCE [LARGE SCALE GENOMIC DNA]</scope>
    <source>
        <strain evidence="2">Harm_GR_Male_#8</strain>
        <tissue evidence="2">Whole organism</tissue>
    </source>
</reference>
<dbReference type="Proteomes" id="UP000249218">
    <property type="component" value="Unassembled WGS sequence"/>
</dbReference>
<keyword evidence="3" id="KW-1185">Reference proteome</keyword>
<protein>
    <submittedName>
        <fullName evidence="2">Uncharacterized protein</fullName>
    </submittedName>
</protein>
<organism evidence="2 3">
    <name type="scientific">Helicoverpa armigera</name>
    <name type="common">Cotton bollworm</name>
    <name type="synonym">Heliothis armigera</name>
    <dbReference type="NCBI Taxonomy" id="29058"/>
    <lineage>
        <taxon>Eukaryota</taxon>
        <taxon>Metazoa</taxon>
        <taxon>Ecdysozoa</taxon>
        <taxon>Arthropoda</taxon>
        <taxon>Hexapoda</taxon>
        <taxon>Insecta</taxon>
        <taxon>Pterygota</taxon>
        <taxon>Neoptera</taxon>
        <taxon>Endopterygota</taxon>
        <taxon>Lepidoptera</taxon>
        <taxon>Glossata</taxon>
        <taxon>Ditrysia</taxon>
        <taxon>Noctuoidea</taxon>
        <taxon>Noctuidae</taxon>
        <taxon>Heliothinae</taxon>
        <taxon>Helicoverpa</taxon>
    </lineage>
</organism>
<feature type="signal peptide" evidence="1">
    <location>
        <begin position="1"/>
        <end position="18"/>
    </location>
</feature>
<keyword evidence="1" id="KW-0732">Signal</keyword>
<feature type="chain" id="PRO_5016152116" evidence="1">
    <location>
        <begin position="19"/>
        <end position="80"/>
    </location>
</feature>
<evidence type="ECO:0000313" key="3">
    <source>
        <dbReference type="Proteomes" id="UP000249218"/>
    </source>
</evidence>
<evidence type="ECO:0000256" key="1">
    <source>
        <dbReference type="SAM" id="SignalP"/>
    </source>
</evidence>
<evidence type="ECO:0000313" key="2">
    <source>
        <dbReference type="EMBL" id="PZC73544.1"/>
    </source>
</evidence>
<dbReference type="EMBL" id="KZ150099">
    <property type="protein sequence ID" value="PZC73544.1"/>
    <property type="molecule type" value="Genomic_DNA"/>
</dbReference>
<sequence length="80" mass="8214">MTSFVTFLVLVVLAYSQAAPATNSGIAHSSGGSVAVGIVEGSSFGEGAFTITRTEGNNNNNDKPCGLLKYISIFVPSVKC</sequence>
<dbReference type="AlphaFoldDB" id="A0A2W1BIM7"/>
<name>A0A2W1BIM7_HELAM</name>